<comment type="catalytic activity">
    <reaction evidence="12">
        <text>L-seryl-[protein] + ATP = O-phospho-L-seryl-[protein] + ADP + H(+)</text>
        <dbReference type="Rhea" id="RHEA:17989"/>
        <dbReference type="Rhea" id="RHEA-COMP:9863"/>
        <dbReference type="Rhea" id="RHEA-COMP:11604"/>
        <dbReference type="ChEBI" id="CHEBI:15378"/>
        <dbReference type="ChEBI" id="CHEBI:29999"/>
        <dbReference type="ChEBI" id="CHEBI:30616"/>
        <dbReference type="ChEBI" id="CHEBI:83421"/>
        <dbReference type="ChEBI" id="CHEBI:456216"/>
        <dbReference type="EC" id="2.7.11.1"/>
    </reaction>
</comment>
<feature type="binding site" evidence="13">
    <location>
        <position position="74"/>
    </location>
    <ligand>
        <name>ATP</name>
        <dbReference type="ChEBI" id="CHEBI:30616"/>
    </ligand>
</feature>
<dbReference type="GO" id="GO:0004674">
    <property type="term" value="F:protein serine/threonine kinase activity"/>
    <property type="evidence" value="ECO:0007669"/>
    <property type="project" value="UniProtKB-KW"/>
</dbReference>
<evidence type="ECO:0000313" key="18">
    <source>
        <dbReference type="Proteomes" id="UP000824540"/>
    </source>
</evidence>
<evidence type="ECO:0000256" key="4">
    <source>
        <dbReference type="ARBA" id="ARBA00022490"/>
    </source>
</evidence>
<feature type="compositionally biased region" description="Basic and acidic residues" evidence="15">
    <location>
        <begin position="1"/>
        <end position="17"/>
    </location>
</feature>
<feature type="domain" description="Protein kinase" evidence="16">
    <location>
        <begin position="45"/>
        <end position="315"/>
    </location>
</feature>
<evidence type="ECO:0000256" key="5">
    <source>
        <dbReference type="ARBA" id="ARBA00022527"/>
    </source>
</evidence>
<comment type="subcellular location">
    <subcellularLocation>
        <location evidence="1">Cytoplasm</location>
    </subcellularLocation>
</comment>
<keyword evidence="4" id="KW-0963">Cytoplasm</keyword>
<comment type="caution">
    <text evidence="17">The sequence shown here is derived from an EMBL/GenBank/DDBJ whole genome shotgun (WGS) entry which is preliminary data.</text>
</comment>
<gene>
    <name evidence="17" type="ORF">JZ751_027383</name>
</gene>
<dbReference type="SUPFAM" id="SSF56112">
    <property type="entry name" value="Protein kinase-like (PK-like)"/>
    <property type="match status" value="1"/>
</dbReference>
<dbReference type="InterPro" id="IPR017441">
    <property type="entry name" value="Protein_kinase_ATP_BS"/>
</dbReference>
<dbReference type="InterPro" id="IPR011009">
    <property type="entry name" value="Kinase-like_dom_sf"/>
</dbReference>
<dbReference type="CDD" id="cd14126">
    <property type="entry name" value="STKc_CK1_gamma"/>
    <property type="match status" value="1"/>
</dbReference>
<accession>A0A8T2MWN5</accession>
<protein>
    <recommendedName>
        <fullName evidence="3">non-specific serine/threonine protein kinase</fullName>
        <ecNumber evidence="3">2.7.11.1</ecNumber>
    </recommendedName>
</protein>
<keyword evidence="10 13" id="KW-0067">ATP-binding</keyword>
<dbReference type="EC" id="2.7.11.1" evidence="3"/>
<dbReference type="InterPro" id="IPR022247">
    <property type="entry name" value="Casein_kinase-1_gamma_C"/>
</dbReference>
<dbReference type="FunFam" id="1.10.510.10:FF:001113">
    <property type="entry name" value="Casein kinase 1 gamma 2"/>
    <property type="match status" value="1"/>
</dbReference>
<dbReference type="Pfam" id="PF12605">
    <property type="entry name" value="CK1gamma_C"/>
    <property type="match status" value="1"/>
</dbReference>
<dbReference type="InterPro" id="IPR008271">
    <property type="entry name" value="Ser/Thr_kinase_AS"/>
</dbReference>
<dbReference type="PANTHER" id="PTHR11909">
    <property type="entry name" value="CASEIN KINASE-RELATED"/>
    <property type="match status" value="1"/>
</dbReference>
<dbReference type="Pfam" id="PF00069">
    <property type="entry name" value="Pkinase"/>
    <property type="match status" value="1"/>
</dbReference>
<evidence type="ECO:0000256" key="15">
    <source>
        <dbReference type="SAM" id="MobiDB-lite"/>
    </source>
</evidence>
<feature type="region of interest" description="Disordered" evidence="15">
    <location>
        <begin position="334"/>
        <end position="355"/>
    </location>
</feature>
<dbReference type="Proteomes" id="UP000824540">
    <property type="component" value="Unassembled WGS sequence"/>
</dbReference>
<evidence type="ECO:0000256" key="12">
    <source>
        <dbReference type="ARBA" id="ARBA00048679"/>
    </source>
</evidence>
<evidence type="ECO:0000256" key="1">
    <source>
        <dbReference type="ARBA" id="ARBA00004496"/>
    </source>
</evidence>
<keyword evidence="7" id="KW-0879">Wnt signaling pathway</keyword>
<comment type="catalytic activity">
    <reaction evidence="11">
        <text>L-threonyl-[protein] + ATP = O-phospho-L-threonyl-[protein] + ADP + H(+)</text>
        <dbReference type="Rhea" id="RHEA:46608"/>
        <dbReference type="Rhea" id="RHEA-COMP:11060"/>
        <dbReference type="Rhea" id="RHEA-COMP:11605"/>
        <dbReference type="ChEBI" id="CHEBI:15378"/>
        <dbReference type="ChEBI" id="CHEBI:30013"/>
        <dbReference type="ChEBI" id="CHEBI:30616"/>
        <dbReference type="ChEBI" id="CHEBI:61977"/>
        <dbReference type="ChEBI" id="CHEBI:456216"/>
        <dbReference type="EC" id="2.7.11.1"/>
    </reaction>
</comment>
<dbReference type="EMBL" id="JAFBMS010000769">
    <property type="protein sequence ID" value="KAG9330078.1"/>
    <property type="molecule type" value="Genomic_DNA"/>
</dbReference>
<keyword evidence="6" id="KW-0808">Transferase</keyword>
<evidence type="ECO:0000313" key="17">
    <source>
        <dbReference type="EMBL" id="KAG9330078.1"/>
    </source>
</evidence>
<evidence type="ECO:0000259" key="16">
    <source>
        <dbReference type="PROSITE" id="PS50011"/>
    </source>
</evidence>
<keyword evidence="18" id="KW-1185">Reference proteome</keyword>
<evidence type="ECO:0000256" key="8">
    <source>
        <dbReference type="ARBA" id="ARBA00022741"/>
    </source>
</evidence>
<dbReference type="InterPro" id="IPR000719">
    <property type="entry name" value="Prot_kinase_dom"/>
</dbReference>
<sequence length="434" mass="49172">MDFDKRGGKGETEEGKRMSKAAGGRSGHGRSTGANSGVLMVGPNFRVGKKIGCGNFGELRLGKNLYTNEYVAIKLEPIKSRAPQLHLEYRFYKQLGNSEGVPQVYYFGPCGKYNAMVLELLGPSLEDLFDLCDRTFSLKTVLMIAIQLITRMEYVHTKSLIYRDVKPENFLVGRPGSKRQHTIHIIDFGLAKEYIDPETKKHIPYREHKSLTGTARYMSINTHLGKEQSRRDDLEALGHMFMYFLRGSLPWQGLKADTLKERYQKIGDTKRATPIEVLCESFPEEMATYLRYVRRLDFFEKPDYEYLRKLFTDLFDRSGYVFDYEYDWVGKSLSPEPKGSQSQPTPATNRELLGGGGVRGSYERALGEESVENGQAEGCALIMNSTNGELNTDDPTAGHSNAPITAPAEVEVADDTKCCCFFKRRKRKALQRHK</sequence>
<dbReference type="Gene3D" id="3.30.200.20">
    <property type="entry name" value="Phosphorylase Kinase, domain 1"/>
    <property type="match status" value="1"/>
</dbReference>
<proteinExistence type="inferred from homology"/>
<feature type="region of interest" description="Disordered" evidence="15">
    <location>
        <begin position="1"/>
        <end position="35"/>
    </location>
</feature>
<feature type="compositionally biased region" description="Polar residues" evidence="15">
    <location>
        <begin position="339"/>
        <end position="348"/>
    </location>
</feature>
<evidence type="ECO:0000256" key="7">
    <source>
        <dbReference type="ARBA" id="ARBA00022687"/>
    </source>
</evidence>
<evidence type="ECO:0000256" key="14">
    <source>
        <dbReference type="RuleBase" id="RU000304"/>
    </source>
</evidence>
<dbReference type="PROSITE" id="PS00107">
    <property type="entry name" value="PROTEIN_KINASE_ATP"/>
    <property type="match status" value="1"/>
</dbReference>
<comment type="similarity">
    <text evidence="2">Belongs to the protein kinase superfamily. CK1 Ser/Thr protein kinase family. Casein kinase I subfamily.</text>
</comment>
<dbReference type="InterPro" id="IPR050235">
    <property type="entry name" value="CK1_Ser-Thr_kinase"/>
</dbReference>
<dbReference type="SMART" id="SM00220">
    <property type="entry name" value="S_TKc"/>
    <property type="match status" value="1"/>
</dbReference>
<evidence type="ECO:0000256" key="13">
    <source>
        <dbReference type="PROSITE-ProRule" id="PRU10141"/>
    </source>
</evidence>
<evidence type="ECO:0000256" key="2">
    <source>
        <dbReference type="ARBA" id="ARBA00005926"/>
    </source>
</evidence>
<dbReference type="PROSITE" id="PS50011">
    <property type="entry name" value="PROTEIN_KINASE_DOM"/>
    <property type="match status" value="1"/>
</dbReference>
<dbReference type="Gene3D" id="1.10.510.10">
    <property type="entry name" value="Transferase(Phosphotransferase) domain 1"/>
    <property type="match status" value="1"/>
</dbReference>
<dbReference type="FunFam" id="3.30.200.20:FF:000018">
    <property type="entry name" value="Casein kinase I isoform gamma-1"/>
    <property type="match status" value="1"/>
</dbReference>
<reference evidence="17" key="1">
    <citation type="thesis" date="2021" institute="BYU ScholarsArchive" country="Provo, UT, USA">
        <title>Applications of and Algorithms for Genome Assembly and Genomic Analyses with an Emphasis on Marine Teleosts.</title>
        <authorList>
            <person name="Pickett B.D."/>
        </authorList>
    </citation>
    <scope>NUCLEOTIDE SEQUENCE</scope>
    <source>
        <strain evidence="17">HI-2016</strain>
    </source>
</reference>
<dbReference type="OrthoDB" id="5800476at2759"/>
<evidence type="ECO:0000256" key="6">
    <source>
        <dbReference type="ARBA" id="ARBA00022679"/>
    </source>
</evidence>
<dbReference type="GO" id="GO:0005737">
    <property type="term" value="C:cytoplasm"/>
    <property type="evidence" value="ECO:0007669"/>
    <property type="project" value="UniProtKB-SubCell"/>
</dbReference>
<keyword evidence="5 14" id="KW-0723">Serine/threonine-protein kinase</keyword>
<organism evidence="17 18">
    <name type="scientific">Albula glossodonta</name>
    <name type="common">roundjaw bonefish</name>
    <dbReference type="NCBI Taxonomy" id="121402"/>
    <lineage>
        <taxon>Eukaryota</taxon>
        <taxon>Metazoa</taxon>
        <taxon>Chordata</taxon>
        <taxon>Craniata</taxon>
        <taxon>Vertebrata</taxon>
        <taxon>Euteleostomi</taxon>
        <taxon>Actinopterygii</taxon>
        <taxon>Neopterygii</taxon>
        <taxon>Teleostei</taxon>
        <taxon>Albuliformes</taxon>
        <taxon>Albulidae</taxon>
        <taxon>Albula</taxon>
    </lineage>
</organism>
<evidence type="ECO:0000256" key="3">
    <source>
        <dbReference type="ARBA" id="ARBA00012513"/>
    </source>
</evidence>
<evidence type="ECO:0000256" key="9">
    <source>
        <dbReference type="ARBA" id="ARBA00022777"/>
    </source>
</evidence>
<name>A0A8T2MWN5_9TELE</name>
<dbReference type="GO" id="GO:0016055">
    <property type="term" value="P:Wnt signaling pathway"/>
    <property type="evidence" value="ECO:0007669"/>
    <property type="project" value="UniProtKB-KW"/>
</dbReference>
<evidence type="ECO:0000256" key="11">
    <source>
        <dbReference type="ARBA" id="ARBA00047899"/>
    </source>
</evidence>
<dbReference type="PROSITE" id="PS00108">
    <property type="entry name" value="PROTEIN_KINASE_ST"/>
    <property type="match status" value="1"/>
</dbReference>
<keyword evidence="8 13" id="KW-0547">Nucleotide-binding</keyword>
<keyword evidence="9" id="KW-0418">Kinase</keyword>
<dbReference type="GO" id="GO:0005524">
    <property type="term" value="F:ATP binding"/>
    <property type="evidence" value="ECO:0007669"/>
    <property type="project" value="UniProtKB-UniRule"/>
</dbReference>
<evidence type="ECO:0000256" key="10">
    <source>
        <dbReference type="ARBA" id="ARBA00022840"/>
    </source>
</evidence>
<dbReference type="AlphaFoldDB" id="A0A8T2MWN5"/>